<keyword evidence="4" id="KW-0547">Nucleotide-binding</keyword>
<comment type="similarity">
    <text evidence="8">Belongs to the ATPase alpha/beta chains family. T3SS ATPase subfamily.</text>
</comment>
<dbReference type="PANTHER" id="PTHR15184:SF9">
    <property type="entry name" value="SPI-1 TYPE 3 SECRETION SYSTEM ATPASE"/>
    <property type="match status" value="1"/>
</dbReference>
<keyword evidence="3" id="KW-0963">Cytoplasm</keyword>
<dbReference type="GO" id="GO:0005524">
    <property type="term" value="F:ATP binding"/>
    <property type="evidence" value="ECO:0007669"/>
    <property type="project" value="UniProtKB-KW"/>
</dbReference>
<dbReference type="Pfam" id="PF00006">
    <property type="entry name" value="ATP-synt_ab"/>
    <property type="match status" value="1"/>
</dbReference>
<dbReference type="InterPro" id="IPR027417">
    <property type="entry name" value="P-loop_NTPase"/>
</dbReference>
<dbReference type="InterPro" id="IPR020003">
    <property type="entry name" value="ATPase_a/bsu_AS"/>
</dbReference>
<dbReference type="InterPro" id="IPR040627">
    <property type="entry name" value="T3SS_ATPase_C"/>
</dbReference>
<evidence type="ECO:0000256" key="8">
    <source>
        <dbReference type="ARBA" id="ARBA00024342"/>
    </source>
</evidence>
<dbReference type="InterPro" id="IPR005714">
    <property type="entry name" value="ATPase_T3SS_FliI/YscN"/>
</dbReference>
<evidence type="ECO:0000313" key="13">
    <source>
        <dbReference type="Proteomes" id="UP000277952"/>
    </source>
</evidence>
<evidence type="ECO:0000313" key="12">
    <source>
        <dbReference type="EMBL" id="RML56491.1"/>
    </source>
</evidence>
<dbReference type="GO" id="GO:0030254">
    <property type="term" value="P:protein secretion by the type III secretion system"/>
    <property type="evidence" value="ECO:0007669"/>
    <property type="project" value="InterPro"/>
</dbReference>
<dbReference type="Gene3D" id="3.40.50.12240">
    <property type="match status" value="1"/>
</dbReference>
<dbReference type="Proteomes" id="UP000277952">
    <property type="component" value="Unassembled WGS sequence"/>
</dbReference>
<dbReference type="InterPro" id="IPR003593">
    <property type="entry name" value="AAA+_ATPase"/>
</dbReference>
<keyword evidence="5" id="KW-0067">ATP-binding</keyword>
<organism evidence="12 13">
    <name type="scientific">Pseudomonas amygdali pv. morsprunorum</name>
    <dbReference type="NCBI Taxonomy" id="129138"/>
    <lineage>
        <taxon>Bacteria</taxon>
        <taxon>Pseudomonadati</taxon>
        <taxon>Pseudomonadota</taxon>
        <taxon>Gammaproteobacteria</taxon>
        <taxon>Pseudomonadales</taxon>
        <taxon>Pseudomonadaceae</taxon>
        <taxon>Pseudomonas</taxon>
        <taxon>Pseudomonas amygdali</taxon>
    </lineage>
</organism>
<comment type="caution">
    <text evidence="12">The sequence shown here is derived from an EMBL/GenBank/DDBJ whole genome shotgun (WGS) entry which is preliminary data.</text>
</comment>
<dbReference type="EC" id="7.4.2.8" evidence="9"/>
<evidence type="ECO:0000256" key="9">
    <source>
        <dbReference type="ARBA" id="ARBA00024382"/>
    </source>
</evidence>
<evidence type="ECO:0000256" key="3">
    <source>
        <dbReference type="ARBA" id="ARBA00022490"/>
    </source>
</evidence>
<keyword evidence="7" id="KW-1278">Translocase</keyword>
<dbReference type="SUPFAM" id="SSF52540">
    <property type="entry name" value="P-loop containing nucleoside triphosphate hydrolases"/>
    <property type="match status" value="1"/>
</dbReference>
<dbReference type="GO" id="GO:0046933">
    <property type="term" value="F:proton-transporting ATP synthase activity, rotational mechanism"/>
    <property type="evidence" value="ECO:0007669"/>
    <property type="project" value="TreeGrafter"/>
</dbReference>
<gene>
    <name evidence="12" type="ORF">ALQ94_05468</name>
</gene>
<accession>A0A3M2WY77</accession>
<dbReference type="SMART" id="SM00382">
    <property type="entry name" value="AAA"/>
    <property type="match status" value="1"/>
</dbReference>
<dbReference type="PANTHER" id="PTHR15184">
    <property type="entry name" value="ATP SYNTHASE"/>
    <property type="match status" value="1"/>
</dbReference>
<dbReference type="FunFam" id="3.40.50.12240:FF:000002">
    <property type="entry name" value="Flagellum-specific ATP synthase FliI"/>
    <property type="match status" value="1"/>
</dbReference>
<dbReference type="CDD" id="cd01136">
    <property type="entry name" value="ATPase_flagellum-secretory_path_III"/>
    <property type="match status" value="1"/>
</dbReference>
<feature type="domain" description="AAA+ ATPase" evidence="11">
    <location>
        <begin position="174"/>
        <end position="355"/>
    </location>
</feature>
<evidence type="ECO:0000256" key="1">
    <source>
        <dbReference type="ARBA" id="ARBA00004496"/>
    </source>
</evidence>
<comment type="catalytic activity">
    <reaction evidence="10">
        <text>ATP + H2O + cellular proteinSide 1 = ADP + phosphate + cellular proteinSide 2.</text>
        <dbReference type="EC" id="7.4.2.8"/>
    </reaction>
</comment>
<evidence type="ECO:0000256" key="2">
    <source>
        <dbReference type="ARBA" id="ARBA00022448"/>
    </source>
</evidence>
<dbReference type="InterPro" id="IPR004100">
    <property type="entry name" value="ATPase_F1/V1/A1_a/bsu_N"/>
</dbReference>
<reference evidence="12 13" key="1">
    <citation type="submission" date="2018-08" db="EMBL/GenBank/DDBJ databases">
        <title>Recombination of ecologically and evolutionarily significant loci maintains genetic cohesion in the Pseudomonas syringae species complex.</title>
        <authorList>
            <person name="Dillon M."/>
            <person name="Thakur S."/>
            <person name="Almeida R.N.D."/>
            <person name="Weir B.S."/>
            <person name="Guttman D.S."/>
        </authorList>
    </citation>
    <scope>NUCLEOTIDE SEQUENCE [LARGE SCALE GENOMIC DNA]</scope>
    <source>
        <strain evidence="12 13">19322</strain>
    </source>
</reference>
<comment type="subcellular location">
    <subcellularLocation>
        <location evidence="1">Cytoplasm</location>
    </subcellularLocation>
</comment>
<protein>
    <recommendedName>
        <fullName evidence="9">protein-secreting ATPase</fullName>
        <ecNumber evidence="9">7.4.2.8</ecNumber>
    </recommendedName>
</protein>
<evidence type="ECO:0000259" key="11">
    <source>
        <dbReference type="SMART" id="SM00382"/>
    </source>
</evidence>
<dbReference type="Pfam" id="PF18269">
    <property type="entry name" value="T3SS_ATPase_C"/>
    <property type="match status" value="1"/>
</dbReference>
<dbReference type="GO" id="GO:0030257">
    <property type="term" value="C:type III protein secretion system complex"/>
    <property type="evidence" value="ECO:0007669"/>
    <property type="project" value="InterPro"/>
</dbReference>
<dbReference type="Pfam" id="PF02874">
    <property type="entry name" value="ATP-synt_ab_N"/>
    <property type="match status" value="1"/>
</dbReference>
<dbReference type="InterPro" id="IPR050053">
    <property type="entry name" value="ATPase_alpha/beta_chains"/>
</dbReference>
<name>A0A3M2WY77_PSEA0</name>
<dbReference type="AlphaFoldDB" id="A0A3M2WY77"/>
<dbReference type="InterPro" id="IPR000194">
    <property type="entry name" value="ATPase_F1/V1/A1_a/bsu_nucl-bd"/>
</dbReference>
<dbReference type="GO" id="GO:0008564">
    <property type="term" value="F:protein-exporting ATPase activity"/>
    <property type="evidence" value="ECO:0007669"/>
    <property type="project" value="UniProtKB-EC"/>
</dbReference>
<dbReference type="PROSITE" id="PS00152">
    <property type="entry name" value="ATPASE_ALPHA_BETA"/>
    <property type="match status" value="1"/>
</dbReference>
<evidence type="ECO:0000256" key="10">
    <source>
        <dbReference type="ARBA" id="ARBA00034006"/>
    </source>
</evidence>
<sequence>MAAVGRRGLSVSEALMALLPDLERRLQLAQPRPMRGTLRSIRGVLLRASVAGVRIGELCLLRDPGNGRELSAEVIGFDEDDAILSPIGSMEGLSTRTQIIATGQALGVQVGDALLGRVISPMGEFLDGPAPIAALGLQRYPLHAEPPAPFSRQRIVKPLSLGVRAIDSLLTLAQGQRMGIFGEPGVGKSSLLASIVRNSDADVIVIGLIGERGREVRELLEGQLDATARARTVAVVATSDRPAAERVRAAYVATTLAEYHRDQGRNVLLLMDSLTRFARAQREIGLAVGEPPTRRGYPPSFFSALPRLLERAGPGPSGSITALYTVLTEGDATTDPVAEETRSILDGHIVLSAELAQRDHFPAIDVLRSRSRLMDHVATPEHKRLASRLRDLIARRQEIELLIQVGEYAAGSDPLADEAIIRHSAIEAFLRQPAAEHDSLTQTLVYLRKVLA</sequence>
<keyword evidence="6" id="KW-0653">Protein transport</keyword>
<evidence type="ECO:0000256" key="6">
    <source>
        <dbReference type="ARBA" id="ARBA00022927"/>
    </source>
</evidence>
<dbReference type="GO" id="GO:0016887">
    <property type="term" value="F:ATP hydrolysis activity"/>
    <property type="evidence" value="ECO:0007669"/>
    <property type="project" value="InterPro"/>
</dbReference>
<dbReference type="GO" id="GO:0005737">
    <property type="term" value="C:cytoplasm"/>
    <property type="evidence" value="ECO:0007669"/>
    <property type="project" value="UniProtKB-SubCell"/>
</dbReference>
<keyword evidence="2" id="KW-0813">Transport</keyword>
<evidence type="ECO:0000256" key="7">
    <source>
        <dbReference type="ARBA" id="ARBA00022967"/>
    </source>
</evidence>
<evidence type="ECO:0000256" key="4">
    <source>
        <dbReference type="ARBA" id="ARBA00022741"/>
    </source>
</evidence>
<dbReference type="NCBIfam" id="TIGR01026">
    <property type="entry name" value="fliI_yscN"/>
    <property type="match status" value="1"/>
</dbReference>
<dbReference type="EMBL" id="RBNS01000068">
    <property type="protein sequence ID" value="RML56491.1"/>
    <property type="molecule type" value="Genomic_DNA"/>
</dbReference>
<proteinExistence type="inferred from homology"/>
<evidence type="ECO:0000256" key="5">
    <source>
        <dbReference type="ARBA" id="ARBA00022840"/>
    </source>
</evidence>